<proteinExistence type="predicted"/>
<dbReference type="PANTHER" id="PTHR43420">
    <property type="entry name" value="ACETYLTRANSFERASE"/>
    <property type="match status" value="1"/>
</dbReference>
<dbReference type="GO" id="GO:0016747">
    <property type="term" value="F:acyltransferase activity, transferring groups other than amino-acyl groups"/>
    <property type="evidence" value="ECO:0007669"/>
    <property type="project" value="InterPro"/>
</dbReference>
<sequence length="152" mass="17641">MHDDSATRLPVGSAIPDLRIRRIPWQQTIPLRHSVLWPDKPPEFCHVEGDEDARHFGAFLREELVSVASVYPEGHDVRLRKFATASGFQRHGVGTRMLAHILAELKDQGFQYFWCDARESALGFYERFGMRPEGERFHKGDVPYYRMSVRLD</sequence>
<evidence type="ECO:0000259" key="3">
    <source>
        <dbReference type="PROSITE" id="PS51186"/>
    </source>
</evidence>
<reference evidence="4" key="1">
    <citation type="journal article" date="2016" name="Int. J. Syst. Evol. Microbiol.">
        <title>Pseudoxanthomonas helianthi sp. nov., isolated from roots of Jerusalem artichoke (Helianthus tuberosus).</title>
        <authorList>
            <person name="Kittiwongwattana C."/>
            <person name="Thawai C."/>
        </authorList>
    </citation>
    <scope>NUCLEOTIDE SEQUENCE</scope>
    <source>
        <strain evidence="4">110414</strain>
    </source>
</reference>
<dbReference type="EC" id="2.3.1.-" evidence="4"/>
<evidence type="ECO:0000313" key="4">
    <source>
        <dbReference type="EMBL" id="MBP3983961.1"/>
    </source>
</evidence>
<dbReference type="InterPro" id="IPR000182">
    <property type="entry name" value="GNAT_dom"/>
</dbReference>
<protein>
    <submittedName>
        <fullName evidence="4">GNAT family N-acetyltransferase</fullName>
        <ecNumber evidence="4">2.3.1.-</ecNumber>
    </submittedName>
</protein>
<comment type="caution">
    <text evidence="4">The sequence shown here is derived from an EMBL/GenBank/DDBJ whole genome shotgun (WGS) entry which is preliminary data.</text>
</comment>
<evidence type="ECO:0000256" key="2">
    <source>
        <dbReference type="ARBA" id="ARBA00023315"/>
    </source>
</evidence>
<organism evidence="4 5">
    <name type="scientific">Pseudoxanthomonas helianthi</name>
    <dbReference type="NCBI Taxonomy" id="1453541"/>
    <lineage>
        <taxon>Bacteria</taxon>
        <taxon>Pseudomonadati</taxon>
        <taxon>Pseudomonadota</taxon>
        <taxon>Gammaproteobacteria</taxon>
        <taxon>Lysobacterales</taxon>
        <taxon>Lysobacteraceae</taxon>
        <taxon>Pseudoxanthomonas</taxon>
    </lineage>
</organism>
<reference evidence="4" key="2">
    <citation type="submission" date="2021-03" db="EMBL/GenBank/DDBJ databases">
        <authorList>
            <person name="Cao W."/>
        </authorList>
    </citation>
    <scope>NUCLEOTIDE SEQUENCE</scope>
    <source>
        <strain evidence="4">110414</strain>
    </source>
</reference>
<dbReference type="SUPFAM" id="SSF55729">
    <property type="entry name" value="Acyl-CoA N-acyltransferases (Nat)"/>
    <property type="match status" value="1"/>
</dbReference>
<evidence type="ECO:0000256" key="1">
    <source>
        <dbReference type="ARBA" id="ARBA00022679"/>
    </source>
</evidence>
<name>A0A940X2I1_9GAMM</name>
<dbReference type="EMBL" id="JAGKTC010000001">
    <property type="protein sequence ID" value="MBP3983961.1"/>
    <property type="molecule type" value="Genomic_DNA"/>
</dbReference>
<dbReference type="InterPro" id="IPR050680">
    <property type="entry name" value="YpeA/RimI_acetyltransf"/>
</dbReference>
<accession>A0A940X2I1</accession>
<keyword evidence="5" id="KW-1185">Reference proteome</keyword>
<gene>
    <name evidence="4" type="ORF">J5837_05915</name>
</gene>
<evidence type="ECO:0000313" key="5">
    <source>
        <dbReference type="Proteomes" id="UP000673447"/>
    </source>
</evidence>
<dbReference type="Gene3D" id="3.40.630.30">
    <property type="match status" value="1"/>
</dbReference>
<dbReference type="AlphaFoldDB" id="A0A940X2I1"/>
<dbReference type="Pfam" id="PF00583">
    <property type="entry name" value="Acetyltransf_1"/>
    <property type="match status" value="1"/>
</dbReference>
<keyword evidence="1 4" id="KW-0808">Transferase</keyword>
<dbReference type="PROSITE" id="PS51186">
    <property type="entry name" value="GNAT"/>
    <property type="match status" value="1"/>
</dbReference>
<keyword evidence="2 4" id="KW-0012">Acyltransferase</keyword>
<feature type="domain" description="N-acetyltransferase" evidence="3">
    <location>
        <begin position="18"/>
        <end position="152"/>
    </location>
</feature>
<dbReference type="RefSeq" id="WP_210535769.1">
    <property type="nucleotide sequence ID" value="NZ_JAGKTC010000001.1"/>
</dbReference>
<dbReference type="CDD" id="cd04301">
    <property type="entry name" value="NAT_SF"/>
    <property type="match status" value="1"/>
</dbReference>
<dbReference type="Proteomes" id="UP000673447">
    <property type="component" value="Unassembled WGS sequence"/>
</dbReference>
<dbReference type="InterPro" id="IPR016181">
    <property type="entry name" value="Acyl_CoA_acyltransferase"/>
</dbReference>